<reference evidence="1" key="1">
    <citation type="submission" date="2020-12" db="EMBL/GenBank/DDBJ databases">
        <authorList>
            <person name="Huq M.A."/>
        </authorList>
    </citation>
    <scope>NUCLEOTIDE SEQUENCE</scope>
    <source>
        <strain evidence="1">MAHUQ-46</strain>
    </source>
</reference>
<evidence type="ECO:0000313" key="2">
    <source>
        <dbReference type="Proteomes" id="UP000640274"/>
    </source>
</evidence>
<protein>
    <submittedName>
        <fullName evidence="1">Uncharacterized protein</fullName>
    </submittedName>
</protein>
<proteinExistence type="predicted"/>
<keyword evidence="2" id="KW-1185">Reference proteome</keyword>
<name>A0A934JCC4_9BACL</name>
<organism evidence="1 2">
    <name type="scientific">Paenibacillus roseus</name>
    <dbReference type="NCBI Taxonomy" id="2798579"/>
    <lineage>
        <taxon>Bacteria</taxon>
        <taxon>Bacillati</taxon>
        <taxon>Bacillota</taxon>
        <taxon>Bacilli</taxon>
        <taxon>Bacillales</taxon>
        <taxon>Paenibacillaceae</taxon>
        <taxon>Paenibacillus</taxon>
    </lineage>
</organism>
<accession>A0A934JCC4</accession>
<dbReference type="EMBL" id="JAELUP010000117">
    <property type="protein sequence ID" value="MBJ6364198.1"/>
    <property type="molecule type" value="Genomic_DNA"/>
</dbReference>
<comment type="caution">
    <text evidence="1">The sequence shown here is derived from an EMBL/GenBank/DDBJ whole genome shotgun (WGS) entry which is preliminary data.</text>
</comment>
<dbReference type="AlphaFoldDB" id="A0A934JCC4"/>
<dbReference type="RefSeq" id="WP_199021796.1">
    <property type="nucleotide sequence ID" value="NZ_JAELUP010000117.1"/>
</dbReference>
<dbReference type="Proteomes" id="UP000640274">
    <property type="component" value="Unassembled WGS sequence"/>
</dbReference>
<sequence length="481" mass="52989">MAKLNVTIPANEIVIEGETYRRVDRNAALGDVVKITDEEAREVGVLTFDAFYRVERVDRADDPHVLDNDGDDYDLCGWDYEVYEKVTEPEPTVPRRLTTGDYGKVVSNGVGHNYKIGSVVKIVSAQDDYVGEKADGTRGNYLNERNVVPATEVEFLAQRVSVLRLKIGDYAKVVNVSGIGGNPPRSDVNIGDIVEITGGDFFPVQFQGNVIGGDKGLWFMAERLVPATEAEVAEAKRKIAQASDPRSQFVKGDKVRLVSGGGRLPLNGYKDGEVYEVIDPGTSTNGGKYVRIIGGSVNSGYALPSEIVKLSAEEIESLDRIPVGSYVKVLVDTEDLPEGAIGKVERDDRDDRPYRVELLDGRDWDYYRKDQLEVLTQADAEKAEAQAAEAAKWYAIGRKVNEYKIGDIVRFVRDGFGNGLRDHINIITEIDKVNESSLPYHLVKPAFVTNPNNTWAAATVIELVTPVESRFDRSEPKGGVA</sequence>
<gene>
    <name evidence="1" type="ORF">JFN88_23560</name>
</gene>
<evidence type="ECO:0000313" key="1">
    <source>
        <dbReference type="EMBL" id="MBJ6364198.1"/>
    </source>
</evidence>